<dbReference type="SUPFAM" id="SSF51419">
    <property type="entry name" value="PLP-binding barrel"/>
    <property type="match status" value="1"/>
</dbReference>
<dbReference type="Gene3D" id="2.40.37.10">
    <property type="entry name" value="Lyase, Ornithine Decarboxylase, Chain A, domain 1"/>
    <property type="match status" value="1"/>
</dbReference>
<evidence type="ECO:0000313" key="2">
    <source>
        <dbReference type="EMBL" id="RNL75417.1"/>
    </source>
</evidence>
<dbReference type="InterPro" id="IPR001608">
    <property type="entry name" value="Ala_racemase_N"/>
</dbReference>
<dbReference type="AlphaFoldDB" id="A0A3N0DIA1"/>
<accession>A0A3N0DIA1</accession>
<organism evidence="2 3">
    <name type="scientific">Nocardioides marmorisolisilvae</name>
    <dbReference type="NCBI Taxonomy" id="1542737"/>
    <lineage>
        <taxon>Bacteria</taxon>
        <taxon>Bacillati</taxon>
        <taxon>Actinomycetota</taxon>
        <taxon>Actinomycetes</taxon>
        <taxon>Propionibacteriales</taxon>
        <taxon>Nocardioidaceae</taxon>
        <taxon>Nocardioides</taxon>
    </lineage>
</organism>
<gene>
    <name evidence="2" type="ORF">EFL95_18575</name>
</gene>
<sequence length="349" mass="37310">MSLVLHVDGDRWRAHLREVAASRPGLVPVIKGNGYGFGLRRLARRSGWLEVDTVAVGTPTEVDDVASRFDGDILVLTGWRAFETRAIKAKHADRVIHTVGRLEDLEQLLDAPGTPRIVLERMTSMKRHGFTARGLREAAELARSRPGVRVEGASIHLPLGDGGNLAEAERLLTDIVAAGLAGAVWVSHLTAAEVGTLAEQYPEISFRQRIGTELWLGDRGALDVRAHVLDSHPVDRGEPIGYRGRSAPRRGTILVVSGGTAHGIGLEAPTGESSVRARVSTVARGGLDALGLAKSPFTVAGKARYFAEPPHMQASLLFLPSGVAVPGVGETVPVRVRFTATDVDEVVIT</sequence>
<dbReference type="OrthoDB" id="2986620at2"/>
<proteinExistence type="predicted"/>
<evidence type="ECO:0000259" key="1">
    <source>
        <dbReference type="Pfam" id="PF01168"/>
    </source>
</evidence>
<protein>
    <submittedName>
        <fullName evidence="2">Alanine racemase</fullName>
    </submittedName>
</protein>
<name>A0A3N0DIA1_9ACTN</name>
<dbReference type="GO" id="GO:0003824">
    <property type="term" value="F:catalytic activity"/>
    <property type="evidence" value="ECO:0007669"/>
    <property type="project" value="InterPro"/>
</dbReference>
<dbReference type="Gene3D" id="3.20.20.10">
    <property type="entry name" value="Alanine racemase"/>
    <property type="match status" value="1"/>
</dbReference>
<dbReference type="EMBL" id="RJSG01000006">
    <property type="protein sequence ID" value="RNL75417.1"/>
    <property type="molecule type" value="Genomic_DNA"/>
</dbReference>
<keyword evidence="3" id="KW-1185">Reference proteome</keyword>
<dbReference type="InterPro" id="IPR009006">
    <property type="entry name" value="Ala_racemase/Decarboxylase_C"/>
</dbReference>
<dbReference type="RefSeq" id="WP_123235605.1">
    <property type="nucleotide sequence ID" value="NZ_RJSG01000006.1"/>
</dbReference>
<reference evidence="2 3" key="1">
    <citation type="submission" date="2018-11" db="EMBL/GenBank/DDBJ databases">
        <authorList>
            <person name="Li F."/>
        </authorList>
    </citation>
    <scope>NUCLEOTIDE SEQUENCE [LARGE SCALE GENOMIC DNA]</scope>
    <source>
        <strain evidence="2 3">KIS18-7</strain>
    </source>
</reference>
<feature type="domain" description="Alanine racemase N-terminal" evidence="1">
    <location>
        <begin position="10"/>
        <end position="164"/>
    </location>
</feature>
<dbReference type="Proteomes" id="UP000277094">
    <property type="component" value="Unassembled WGS sequence"/>
</dbReference>
<comment type="caution">
    <text evidence="2">The sequence shown here is derived from an EMBL/GenBank/DDBJ whole genome shotgun (WGS) entry which is preliminary data.</text>
</comment>
<evidence type="ECO:0000313" key="3">
    <source>
        <dbReference type="Proteomes" id="UP000277094"/>
    </source>
</evidence>
<dbReference type="InterPro" id="IPR029066">
    <property type="entry name" value="PLP-binding_barrel"/>
</dbReference>
<dbReference type="Pfam" id="PF01168">
    <property type="entry name" value="Ala_racemase_N"/>
    <property type="match status" value="1"/>
</dbReference>